<keyword evidence="1" id="KW-0240">DNA-directed RNA polymerase</keyword>
<comment type="caution">
    <text evidence="1">The sequence shown here is derived from an EMBL/GenBank/DDBJ whole genome shotgun (WGS) entry which is preliminary data.</text>
</comment>
<protein>
    <submittedName>
        <fullName evidence="1">Dna-directed rna polymerases i ii and iii subunit rpabc2</fullName>
    </submittedName>
</protein>
<evidence type="ECO:0000313" key="2">
    <source>
        <dbReference type="Proteomes" id="UP001056778"/>
    </source>
</evidence>
<evidence type="ECO:0000313" key="1">
    <source>
        <dbReference type="EMBL" id="KAI4456658.1"/>
    </source>
</evidence>
<accession>A0ACB9SMW8</accession>
<sequence>MVGNRGKRMLELALSSINNENVAEKIVQEVNSMPAVSDEIIETDAFEQYDDSDKDKDFDPNEELCNTSDTSTENIDNSIKADYNFSFFKPRKDQCPLCVRYDGATTEQKGTLQSTYEEHKQREADANNSKMCDKERASADSSFVTVTFDLQSVLQIPCSDVSPMYYSRKLCGYNLTIYEDAPPNNAYCFGWTEVNGARGSLEIGTCLYLYLKALPEHVKEVSLFSDTCGGQNRNQNVLIMIYYFVHHESSNIAVIEQKFLESGHSMMECDSMHSAIEKQKRNLSVYTMNDWINIFKMSRAKRGKKKNDQYKVKELKFPDFIDFKKLTQDILKNRTRNSLGDRIHDTTYGGSTDDEEMFNVYHQSAAANALLYVGLGTIAIGSVIFFVGTGEKGFKTLELRLIGPTLIACGLLCCLIRVLLCACPSKCVRGRKKTRLKNSCPHNNSRYPLSRKRDRRKDFVPVERASLMHHNNHKKVSIATANNNAIPSTSTMNFQEPAIYVEEETQPQHHHQHQGSPLKPPIPLISVPDFADFNSEAAKRISRENSIIELQNLEIAYDLQSISSCDSDTVIEVETAKVTPQTRIVKSREPRGVGIGRTISSSEHVETCLSVVIEKRDLDDDISVESDMESVTKNNRNNGDGDVVIKVNEISDYMTIKTSKDSGGNDSEKQRNNSEIVLSPLQLGQ</sequence>
<dbReference type="Proteomes" id="UP001056778">
    <property type="component" value="Chromosome 8"/>
</dbReference>
<organism evidence="1 2">
    <name type="scientific">Holotrichia oblita</name>
    <name type="common">Chafer beetle</name>
    <dbReference type="NCBI Taxonomy" id="644536"/>
    <lineage>
        <taxon>Eukaryota</taxon>
        <taxon>Metazoa</taxon>
        <taxon>Ecdysozoa</taxon>
        <taxon>Arthropoda</taxon>
        <taxon>Hexapoda</taxon>
        <taxon>Insecta</taxon>
        <taxon>Pterygota</taxon>
        <taxon>Neoptera</taxon>
        <taxon>Endopterygota</taxon>
        <taxon>Coleoptera</taxon>
        <taxon>Polyphaga</taxon>
        <taxon>Scarabaeiformia</taxon>
        <taxon>Scarabaeidae</taxon>
        <taxon>Melolonthinae</taxon>
        <taxon>Holotrichia</taxon>
    </lineage>
</organism>
<gene>
    <name evidence="1" type="ORF">MML48_8g00020472</name>
</gene>
<keyword evidence="1" id="KW-0804">Transcription</keyword>
<dbReference type="EMBL" id="CM043022">
    <property type="protein sequence ID" value="KAI4456658.1"/>
    <property type="molecule type" value="Genomic_DNA"/>
</dbReference>
<keyword evidence="2" id="KW-1185">Reference proteome</keyword>
<reference evidence="1" key="1">
    <citation type="submission" date="2022-04" db="EMBL/GenBank/DDBJ databases">
        <title>Chromosome-scale genome assembly of Holotrichia oblita Faldermann.</title>
        <authorList>
            <person name="Rongchong L."/>
        </authorList>
    </citation>
    <scope>NUCLEOTIDE SEQUENCE</scope>
    <source>
        <strain evidence="1">81SQS9</strain>
    </source>
</reference>
<proteinExistence type="predicted"/>
<name>A0ACB9SMW8_HOLOL</name>